<sequence length="138" mass="15197">MTDDLEPGPLETDEQRRTAGMRVRREVLGDAHVDRAVAAVTPLTADFQDFITRVAWGDLWQRPGLDRRERSMLTLAITAALRHWDEFALHVKAAVHNGLTDEEIAEVCLHTAVYAGVPAANHALAVAKPILAELRAQG</sequence>
<dbReference type="SUPFAM" id="SSF69118">
    <property type="entry name" value="AhpD-like"/>
    <property type="match status" value="1"/>
</dbReference>
<organism evidence="3 4">
    <name type="scientific">Modestobacter marinus</name>
    <dbReference type="NCBI Taxonomy" id="477641"/>
    <lineage>
        <taxon>Bacteria</taxon>
        <taxon>Bacillati</taxon>
        <taxon>Actinomycetota</taxon>
        <taxon>Actinomycetes</taxon>
        <taxon>Geodermatophilales</taxon>
        <taxon>Geodermatophilaceae</taxon>
        <taxon>Modestobacter</taxon>
    </lineage>
</organism>
<reference evidence="5" key="2">
    <citation type="journal article" date="2019" name="Int. J. Syst. Evol. Microbiol.">
        <title>The Global Catalogue of Microorganisms (GCM) 10K type strain sequencing project: providing services to taxonomists for standard genome sequencing and annotation.</title>
        <authorList>
            <consortium name="The Broad Institute Genomics Platform"/>
            <consortium name="The Broad Institute Genome Sequencing Center for Infectious Disease"/>
            <person name="Wu L."/>
            <person name="Ma J."/>
        </authorList>
    </citation>
    <scope>NUCLEOTIDE SEQUENCE [LARGE SCALE GENOMIC DNA]</scope>
    <source>
        <strain evidence="5">CGMCC 4.5581</strain>
    </source>
</reference>
<evidence type="ECO:0000313" key="2">
    <source>
        <dbReference type="EMBL" id="GGL54072.1"/>
    </source>
</evidence>
<dbReference type="Pfam" id="PF02627">
    <property type="entry name" value="CMD"/>
    <property type="match status" value="1"/>
</dbReference>
<dbReference type="Proteomes" id="UP000552836">
    <property type="component" value="Unassembled WGS sequence"/>
</dbReference>
<accession>A0A846LJ74</accession>
<dbReference type="NCBIfam" id="TIGR02425">
    <property type="entry name" value="decarb_PcaC"/>
    <property type="match status" value="1"/>
</dbReference>
<dbReference type="AlphaFoldDB" id="A0A846LJ74"/>
<comment type="caution">
    <text evidence="3">The sequence shown here is derived from an EMBL/GenBank/DDBJ whole genome shotgun (WGS) entry which is preliminary data.</text>
</comment>
<dbReference type="InterPro" id="IPR052512">
    <property type="entry name" value="4CMD/NDH-1_regulator"/>
</dbReference>
<evidence type="ECO:0000259" key="1">
    <source>
        <dbReference type="Pfam" id="PF02627"/>
    </source>
</evidence>
<dbReference type="Proteomes" id="UP000648663">
    <property type="component" value="Unassembled WGS sequence"/>
</dbReference>
<dbReference type="EMBL" id="JAAMPA010000001">
    <property type="protein sequence ID" value="NIH67341.1"/>
    <property type="molecule type" value="Genomic_DNA"/>
</dbReference>
<dbReference type="InterPro" id="IPR003779">
    <property type="entry name" value="CMD-like"/>
</dbReference>
<reference evidence="3 4" key="3">
    <citation type="submission" date="2020-02" db="EMBL/GenBank/DDBJ databases">
        <title>Sequencing the genomes of 1000 actinobacteria strains.</title>
        <authorList>
            <person name="Klenk H.-P."/>
        </authorList>
    </citation>
    <scope>NUCLEOTIDE SEQUENCE [LARGE SCALE GENOMIC DNA]</scope>
    <source>
        <strain evidence="3 4">DSM 45201</strain>
    </source>
</reference>
<feature type="domain" description="Carboxymuconolactone decarboxylase-like" evidence="1">
    <location>
        <begin position="46"/>
        <end position="128"/>
    </location>
</feature>
<dbReference type="EMBL" id="BMMI01000001">
    <property type="protein sequence ID" value="GGL54072.1"/>
    <property type="molecule type" value="Genomic_DNA"/>
</dbReference>
<dbReference type="PANTHER" id="PTHR33570:SF2">
    <property type="entry name" value="CARBOXYMUCONOLACTONE DECARBOXYLASE-LIKE DOMAIN-CONTAINING PROTEIN"/>
    <property type="match status" value="1"/>
</dbReference>
<proteinExistence type="predicted"/>
<evidence type="ECO:0000313" key="4">
    <source>
        <dbReference type="Proteomes" id="UP000552836"/>
    </source>
</evidence>
<dbReference type="InterPro" id="IPR012788">
    <property type="entry name" value="Decarb_PcaC"/>
</dbReference>
<dbReference type="GO" id="GO:0051920">
    <property type="term" value="F:peroxiredoxin activity"/>
    <property type="evidence" value="ECO:0007669"/>
    <property type="project" value="InterPro"/>
</dbReference>
<name>A0A846LJ74_9ACTN</name>
<reference evidence="2" key="1">
    <citation type="journal article" date="2014" name="Int. J. Syst. Evol. Microbiol.">
        <title>Complete genome of a new Firmicutes species belonging to the dominant human colonic microbiota ('Ruminococcus bicirculans') reveals two chromosomes and a selective capacity to utilize plant glucans.</title>
        <authorList>
            <consortium name="NISC Comparative Sequencing Program"/>
            <person name="Wegmann U."/>
            <person name="Louis P."/>
            <person name="Goesmann A."/>
            <person name="Henrissat B."/>
            <person name="Duncan S.H."/>
            <person name="Flint H.J."/>
        </authorList>
    </citation>
    <scope>NUCLEOTIDE SEQUENCE</scope>
    <source>
        <strain evidence="2">CGMCC 4.5581</strain>
    </source>
</reference>
<dbReference type="PANTHER" id="PTHR33570">
    <property type="entry name" value="4-CARBOXYMUCONOLACTONE DECARBOXYLASE FAMILY PROTEIN"/>
    <property type="match status" value="1"/>
</dbReference>
<evidence type="ECO:0000313" key="3">
    <source>
        <dbReference type="EMBL" id="NIH67341.1"/>
    </source>
</evidence>
<dbReference type="RefSeq" id="WP_166754774.1">
    <property type="nucleotide sequence ID" value="NZ_BAABJU010000001.1"/>
</dbReference>
<reference evidence="2" key="4">
    <citation type="submission" date="2024-05" db="EMBL/GenBank/DDBJ databases">
        <authorList>
            <person name="Sun Q."/>
            <person name="Zhou Y."/>
        </authorList>
    </citation>
    <scope>NUCLEOTIDE SEQUENCE</scope>
    <source>
        <strain evidence="2">CGMCC 4.5581</strain>
    </source>
</reference>
<evidence type="ECO:0000313" key="5">
    <source>
        <dbReference type="Proteomes" id="UP000648663"/>
    </source>
</evidence>
<dbReference type="Gene3D" id="1.20.1290.10">
    <property type="entry name" value="AhpD-like"/>
    <property type="match status" value="1"/>
</dbReference>
<protein>
    <submittedName>
        <fullName evidence="3">4-carboxymuconolactone decarboxylase</fullName>
    </submittedName>
</protein>
<gene>
    <name evidence="2" type="primary">pcaC</name>
    <name evidence="3" type="ORF">FB380_001787</name>
    <name evidence="2" type="ORF">GCM10011589_07630</name>
</gene>
<keyword evidence="5" id="KW-1185">Reference proteome</keyword>
<dbReference type="InterPro" id="IPR029032">
    <property type="entry name" value="AhpD-like"/>
</dbReference>